<evidence type="ECO:0000256" key="1">
    <source>
        <dbReference type="SAM" id="MobiDB-lite"/>
    </source>
</evidence>
<protein>
    <submittedName>
        <fullName evidence="2">Uncharacterized protein</fullName>
    </submittedName>
</protein>
<dbReference type="EnsemblMetazoa" id="ENSAATROPT007321">
    <property type="protein sequence ID" value="ENSAATROPP006553"/>
    <property type="gene ID" value="ENSAATROPG005961"/>
</dbReference>
<name>A0AAG5D7D6_ANOAO</name>
<sequence length="49" mass="5428">MATGPRRKGGPKRKVLNHTQGGNRWRGGLFSGIASRGSVDFYFHLSRRG</sequence>
<organism evidence="2 3">
    <name type="scientific">Anopheles atroparvus</name>
    <name type="common">European mosquito</name>
    <dbReference type="NCBI Taxonomy" id="41427"/>
    <lineage>
        <taxon>Eukaryota</taxon>
        <taxon>Metazoa</taxon>
        <taxon>Ecdysozoa</taxon>
        <taxon>Arthropoda</taxon>
        <taxon>Hexapoda</taxon>
        <taxon>Insecta</taxon>
        <taxon>Pterygota</taxon>
        <taxon>Neoptera</taxon>
        <taxon>Endopterygota</taxon>
        <taxon>Diptera</taxon>
        <taxon>Nematocera</taxon>
        <taxon>Culicoidea</taxon>
        <taxon>Culicidae</taxon>
        <taxon>Anophelinae</taxon>
        <taxon>Anopheles</taxon>
    </lineage>
</organism>
<feature type="compositionally biased region" description="Basic residues" evidence="1">
    <location>
        <begin position="1"/>
        <end position="16"/>
    </location>
</feature>
<accession>A0AAG5D7D6</accession>
<evidence type="ECO:0000313" key="3">
    <source>
        <dbReference type="Proteomes" id="UP000075880"/>
    </source>
</evidence>
<dbReference type="AlphaFoldDB" id="A0AAG5D7D6"/>
<dbReference type="Proteomes" id="UP000075880">
    <property type="component" value="Unassembled WGS sequence"/>
</dbReference>
<reference evidence="2" key="1">
    <citation type="submission" date="2024-04" db="UniProtKB">
        <authorList>
            <consortium name="EnsemblMetazoa"/>
        </authorList>
    </citation>
    <scope>IDENTIFICATION</scope>
    <source>
        <strain evidence="2">EBRO</strain>
    </source>
</reference>
<feature type="region of interest" description="Disordered" evidence="1">
    <location>
        <begin position="1"/>
        <end position="22"/>
    </location>
</feature>
<keyword evidence="3" id="KW-1185">Reference proteome</keyword>
<evidence type="ECO:0000313" key="2">
    <source>
        <dbReference type="EnsemblMetazoa" id="ENSAATROPP006553"/>
    </source>
</evidence>
<proteinExistence type="predicted"/>